<sequence>MDSLLKEDEARIIENKIRDINLGILSNKPKGIEYLQSDEIIDWISRILNISRTKAIEYGQLMWDRGVLEIIGLPFGDNSQLFFIKPTTAQTAAALAASNDEQSWNRLKTEASNKDMSQANPIYKLHKSIEKATKVYQSLLREKKQSTPPNTHLGLKLLDVCLNLIMSNSKPNPQYFQVLTMLQDFQSLPCDESDNAYLNPIASSDIDLSGGGGGISTAKLQQEQNEIDELILQSEKLEKSLNEQIALVHNQTLQLKKMIEKKQQQLSNVKGGNNNNNSNNSNSSSNVISYEKPTTIYPNGFEDHSSISLDRVKSQSNMGSLRGIDLAPVVIGSVQNQFPKFLIVDPKNDTFTSTINGPSADALESQFHSCFNNNFFARTISTYPHLPNHPKREGDPICDHFCVQIQASRIIAAVADGCNWGSRPAEAATRASISFVDFMSKALSSEIQTVQDAGNHILSAFNYAHNRIVEGKSDIWEAGTTTLLGGVLVELQQSEASKPEPSSQLGRSGVNKPLIGANFGNLTGSGIASNGLSASINSGGVVKDINAPPSKWGFICASVGDCKAFHYSASSKKFTDITKNNRGNVDDPKDPGGRLGPYVANGQPDLRNLCLHFLPCNENDIIVLISDGVHDNLDPQTVGWTPRDLQLNYENWSDMEPDKALEAKTKYTQEFLKKKLRTHDQDQDPITAKFITEKLVEHCVETTKSSREFMVNFPNKPLPDNLKEYKGKMDHVTCVAFKVGKHTL</sequence>
<dbReference type="PANTHER" id="PTHR21586">
    <property type="entry name" value="TIPA"/>
    <property type="match status" value="1"/>
</dbReference>
<dbReference type="SMART" id="SM00332">
    <property type="entry name" value="PP2Cc"/>
    <property type="match status" value="1"/>
</dbReference>
<accession>A0AAN7U269</accession>
<keyword evidence="1" id="KW-0175">Coiled coil</keyword>
<gene>
    <name evidence="4" type="ORF">RB653_006055</name>
</gene>
<feature type="compositionally biased region" description="Low complexity" evidence="2">
    <location>
        <begin position="273"/>
        <end position="286"/>
    </location>
</feature>
<evidence type="ECO:0000256" key="2">
    <source>
        <dbReference type="SAM" id="MobiDB-lite"/>
    </source>
</evidence>
<protein>
    <recommendedName>
        <fullName evidence="3">PPM-type phosphatase domain-containing protein</fullName>
    </recommendedName>
</protein>
<feature type="coiled-coil region" evidence="1">
    <location>
        <begin position="220"/>
        <end position="247"/>
    </location>
</feature>
<dbReference type="InterPro" id="IPR053287">
    <property type="entry name" value="PP2C-like_domain"/>
</dbReference>
<evidence type="ECO:0000313" key="5">
    <source>
        <dbReference type="Proteomes" id="UP001344447"/>
    </source>
</evidence>
<proteinExistence type="predicted"/>
<feature type="domain" description="PPM-type phosphatase" evidence="3">
    <location>
        <begin position="374"/>
        <end position="691"/>
    </location>
</feature>
<dbReference type="InterPro" id="IPR001932">
    <property type="entry name" value="PPM-type_phosphatase-like_dom"/>
</dbReference>
<organism evidence="4 5">
    <name type="scientific">Dictyostelium firmibasis</name>
    <dbReference type="NCBI Taxonomy" id="79012"/>
    <lineage>
        <taxon>Eukaryota</taxon>
        <taxon>Amoebozoa</taxon>
        <taxon>Evosea</taxon>
        <taxon>Eumycetozoa</taxon>
        <taxon>Dictyostelia</taxon>
        <taxon>Dictyosteliales</taxon>
        <taxon>Dictyosteliaceae</taxon>
        <taxon>Dictyostelium</taxon>
    </lineage>
</organism>
<dbReference type="SUPFAM" id="SSF81606">
    <property type="entry name" value="PP2C-like"/>
    <property type="match status" value="1"/>
</dbReference>
<comment type="caution">
    <text evidence="4">The sequence shown here is derived from an EMBL/GenBank/DDBJ whole genome shotgun (WGS) entry which is preliminary data.</text>
</comment>
<keyword evidence="5" id="KW-1185">Reference proteome</keyword>
<dbReference type="AlphaFoldDB" id="A0AAN7U269"/>
<evidence type="ECO:0000256" key="1">
    <source>
        <dbReference type="SAM" id="Coils"/>
    </source>
</evidence>
<evidence type="ECO:0000259" key="3">
    <source>
        <dbReference type="SMART" id="SM00332"/>
    </source>
</evidence>
<dbReference type="Gene3D" id="3.60.40.10">
    <property type="entry name" value="PPM-type phosphatase domain"/>
    <property type="match status" value="1"/>
</dbReference>
<dbReference type="PANTHER" id="PTHR21586:SF0">
    <property type="entry name" value="PP2C-LIKE DOMAIN-CONTAINING PROTEIN CG9801"/>
    <property type="match status" value="1"/>
</dbReference>
<dbReference type="InterPro" id="IPR036457">
    <property type="entry name" value="PPM-type-like_dom_sf"/>
</dbReference>
<dbReference type="Proteomes" id="UP001344447">
    <property type="component" value="Unassembled WGS sequence"/>
</dbReference>
<evidence type="ECO:0000313" key="4">
    <source>
        <dbReference type="EMBL" id="KAK5584444.1"/>
    </source>
</evidence>
<feature type="region of interest" description="Disordered" evidence="2">
    <location>
        <begin position="264"/>
        <end position="288"/>
    </location>
</feature>
<reference evidence="4 5" key="1">
    <citation type="submission" date="2023-11" db="EMBL/GenBank/DDBJ databases">
        <title>Dfirmibasis_genome.</title>
        <authorList>
            <person name="Edelbroek B."/>
            <person name="Kjellin J."/>
            <person name="Jerlstrom-Hultqvist J."/>
            <person name="Soderbom F."/>
        </authorList>
    </citation>
    <scope>NUCLEOTIDE SEQUENCE [LARGE SCALE GENOMIC DNA]</scope>
    <source>
        <strain evidence="4 5">TNS-C-14</strain>
    </source>
</reference>
<name>A0AAN7U269_9MYCE</name>
<dbReference type="EMBL" id="JAVFKY010000001">
    <property type="protein sequence ID" value="KAK5584444.1"/>
    <property type="molecule type" value="Genomic_DNA"/>
</dbReference>